<name>A0A1G6K8S2_9PSEU</name>
<reference evidence="2" key="1">
    <citation type="submission" date="2016-10" db="EMBL/GenBank/DDBJ databases">
        <authorList>
            <person name="Varghese N."/>
            <person name="Submissions S."/>
        </authorList>
    </citation>
    <scope>NUCLEOTIDE SEQUENCE [LARGE SCALE GENOMIC DNA]</scope>
    <source>
        <strain evidence="2">IBRC-M 10403</strain>
    </source>
</reference>
<accession>A0A1G6K8S2</accession>
<protein>
    <submittedName>
        <fullName evidence="1">Uncharacterized protein</fullName>
    </submittedName>
</protein>
<dbReference type="Proteomes" id="UP000199501">
    <property type="component" value="Unassembled WGS sequence"/>
</dbReference>
<dbReference type="AlphaFoldDB" id="A0A1G6K8S2"/>
<keyword evidence="2" id="KW-1185">Reference proteome</keyword>
<proteinExistence type="predicted"/>
<organism evidence="1 2">
    <name type="scientific">Actinokineospora iranica</name>
    <dbReference type="NCBI Taxonomy" id="1271860"/>
    <lineage>
        <taxon>Bacteria</taxon>
        <taxon>Bacillati</taxon>
        <taxon>Actinomycetota</taxon>
        <taxon>Actinomycetes</taxon>
        <taxon>Pseudonocardiales</taxon>
        <taxon>Pseudonocardiaceae</taxon>
        <taxon>Actinokineospora</taxon>
    </lineage>
</organism>
<evidence type="ECO:0000313" key="2">
    <source>
        <dbReference type="Proteomes" id="UP000199501"/>
    </source>
</evidence>
<gene>
    <name evidence="1" type="ORF">SAMN05216174_101773</name>
</gene>
<evidence type="ECO:0000313" key="1">
    <source>
        <dbReference type="EMBL" id="SDC27268.1"/>
    </source>
</evidence>
<sequence length="121" mass="13555">MRRLLCQVCGAAADHTGDGVLWLLRDKGERWPEDMLVSEPPICLPCVHLAVRACPALRKGHILLRAKSFELYGVDGLRYRAANPYPVPIDHHIVAFTDPVIRWTLASKLVREVADFSVLSL</sequence>
<dbReference type="STRING" id="1271860.SAMN05216174_101773"/>
<dbReference type="EMBL" id="FMZZ01000001">
    <property type="protein sequence ID" value="SDC27268.1"/>
    <property type="molecule type" value="Genomic_DNA"/>
</dbReference>